<name>A0A2J8A554_9CHLO</name>
<keyword evidence="3" id="KW-0150">Chloroplast</keyword>
<keyword evidence="11" id="KW-0809">Transit peptide</keyword>
<dbReference type="PANTHER" id="PTHR32523">
    <property type="entry name" value="PHYTOL KINASE 1, CHLOROPLASTIC"/>
    <property type="match status" value="1"/>
</dbReference>
<dbReference type="EC" id="2.7.1.182" evidence="15"/>
<dbReference type="AlphaFoldDB" id="A0A2J8A554"/>
<evidence type="ECO:0000256" key="8">
    <source>
        <dbReference type="ARBA" id="ARBA00022771"/>
    </source>
</evidence>
<keyword evidence="9" id="KW-0418">Kinase</keyword>
<dbReference type="GO" id="GO:0010276">
    <property type="term" value="F:phytol kinase activity"/>
    <property type="evidence" value="ECO:0007669"/>
    <property type="project" value="UniProtKB-EC"/>
</dbReference>
<evidence type="ECO:0000256" key="15">
    <source>
        <dbReference type="ARBA" id="ARBA00039024"/>
    </source>
</evidence>
<dbReference type="OrthoDB" id="563652at2759"/>
<evidence type="ECO:0000256" key="1">
    <source>
        <dbReference type="ARBA" id="ARBA00004508"/>
    </source>
</evidence>
<dbReference type="Gene3D" id="6.10.140.2220">
    <property type="match status" value="1"/>
</dbReference>
<protein>
    <recommendedName>
        <fullName evidence="15">phytol kinase</fullName>
        <ecNumber evidence="15">2.7.1.182</ecNumber>
    </recommendedName>
</protein>
<gene>
    <name evidence="18" type="ORF">TSOC_005878</name>
</gene>
<evidence type="ECO:0000256" key="3">
    <source>
        <dbReference type="ARBA" id="ARBA00022528"/>
    </source>
</evidence>
<dbReference type="GO" id="GO:0016020">
    <property type="term" value="C:membrane"/>
    <property type="evidence" value="ECO:0007669"/>
    <property type="project" value="UniProtKB-SubCell"/>
</dbReference>
<feature type="domain" description="MYND-type" evidence="17">
    <location>
        <begin position="941"/>
        <end position="967"/>
    </location>
</feature>
<comment type="subcellular location">
    <subcellularLocation>
        <location evidence="1">Plastid</location>
        <location evidence="1">Chloroplast membrane</location>
        <topology evidence="1">Multi-pass membrane protein</topology>
    </subcellularLocation>
</comment>
<evidence type="ECO:0000256" key="10">
    <source>
        <dbReference type="ARBA" id="ARBA00022833"/>
    </source>
</evidence>
<keyword evidence="10" id="KW-0862">Zinc</keyword>
<dbReference type="EMBL" id="PGGS01000169">
    <property type="protein sequence ID" value="PNH07648.1"/>
    <property type="molecule type" value="Genomic_DNA"/>
</dbReference>
<comment type="caution">
    <text evidence="18">The sequence shown here is derived from an EMBL/GenBank/DDBJ whole genome shotgun (WGS) entry which is preliminary data.</text>
</comment>
<evidence type="ECO:0000313" key="18">
    <source>
        <dbReference type="EMBL" id="PNH07648.1"/>
    </source>
</evidence>
<dbReference type="Pfam" id="PF01753">
    <property type="entry name" value="zf-MYND"/>
    <property type="match status" value="1"/>
</dbReference>
<evidence type="ECO:0000256" key="12">
    <source>
        <dbReference type="ARBA" id="ARBA00022989"/>
    </source>
</evidence>
<keyword evidence="6" id="KW-0812">Transmembrane</keyword>
<dbReference type="GO" id="GO:0008270">
    <property type="term" value="F:zinc ion binding"/>
    <property type="evidence" value="ECO:0007669"/>
    <property type="project" value="UniProtKB-KW"/>
</dbReference>
<comment type="catalytic activity">
    <reaction evidence="16">
        <text>phytol + CTP = phytyl phosphate + CDP + H(+)</text>
        <dbReference type="Rhea" id="RHEA:38055"/>
        <dbReference type="ChEBI" id="CHEBI:15378"/>
        <dbReference type="ChEBI" id="CHEBI:17327"/>
        <dbReference type="ChEBI" id="CHEBI:37563"/>
        <dbReference type="ChEBI" id="CHEBI:58069"/>
        <dbReference type="ChEBI" id="CHEBI:75483"/>
        <dbReference type="EC" id="2.7.1.182"/>
    </reaction>
</comment>
<evidence type="ECO:0000256" key="2">
    <source>
        <dbReference type="ARBA" id="ARBA00010794"/>
    </source>
</evidence>
<dbReference type="Proteomes" id="UP000236333">
    <property type="component" value="Unassembled WGS sequence"/>
</dbReference>
<evidence type="ECO:0000256" key="16">
    <source>
        <dbReference type="ARBA" id="ARBA00048889"/>
    </source>
</evidence>
<dbReference type="GO" id="GO:0009507">
    <property type="term" value="C:chloroplast"/>
    <property type="evidence" value="ECO:0007669"/>
    <property type="project" value="UniProtKB-SubCell"/>
</dbReference>
<accession>A0A2J8A554</accession>
<evidence type="ECO:0000256" key="9">
    <source>
        <dbReference type="ARBA" id="ARBA00022777"/>
    </source>
</evidence>
<keyword evidence="19" id="KW-1185">Reference proteome</keyword>
<sequence>MPPRARRGGASSSARPYDRSLARLKTLCARVLVSPGGLSLAEVQAAVDDVRSVVGESIDDNGESPGAWEAAGENVAGLLALYSVAIRSSTDSGDASRAEAFTVLRSALATELSYTVGVREKQGQTRRNLTLKQERALTAAMLATQPLHAYAAVLADAAAQLLRRRTRRNAQAARELLKEVGQLVAATAECDRRTRGSDRDDPESKHFIFLSYALEKSNLLEHWARLLLLLPPSNGEATDEHLCPKMLYGMADALHLARPDLSLAASPCFSYLLSSHVVSLVSALDGGGTYGLPSGAGAHVAPLFDTAGQLLQPGSGGASTRLALWALQRWQESLGELWLGLVPAMAGTEGPPQARAEGHREELSRLEETASERGVPLPELMPGLPFPYVRKLQGDSVAVLEMRARNAAGEAMRAESTVRGVQAWKHTRSGLPLNVRGVFEVCMRLVAAAAEVKRRGEVAKGAHLLLRDGTWPEPLSAAEAVALQEAGALALRALLCAREAAEGASYLAALPSSRARSPWRGWWVAALGWSFRAARRGQMPEYVDADDKYGHFLPAALCERAWSWEAMGRLLGGLALDDARGMGIKGSRPASPAELAAALSVGYLPCLERLVRHPSGSPAFLAGLMGSHEEDAPFLVHALLLGERRSAAALLASLAKRLRKTAEAELSLVLAGTNFGERMPPVRLLVWNPWLASMLGEAVSESGGHQFVADPTTADLLAALATARVAAAPGAAAGPAEAAGAAGAVEAAAGADRLPVAVAGADGDGAAARAAAPDWRRWLLTELDLFGLLGAMLQLYLVAGDWHYGIGAPQLKRALEAAATWLPAELAEAVMRDGAVGAGAAGFGQQLRASLLLKRTLEAGGVIAEPALLDKLTLLCRSYLMTGEPAAERSQPQTGDDPRVLEAAWLLVPPAEVRALLPCCANPLCANLEGTSEAALRLVGGCGRCGVRYCGRECQVAHWRAGHKLACAGLGAAAAGGEQEQG</sequence>
<organism evidence="18 19">
    <name type="scientific">Tetrabaena socialis</name>
    <dbReference type="NCBI Taxonomy" id="47790"/>
    <lineage>
        <taxon>Eukaryota</taxon>
        <taxon>Viridiplantae</taxon>
        <taxon>Chlorophyta</taxon>
        <taxon>core chlorophytes</taxon>
        <taxon>Chlorophyceae</taxon>
        <taxon>CS clade</taxon>
        <taxon>Chlamydomonadales</taxon>
        <taxon>Tetrabaenaceae</taxon>
        <taxon>Tetrabaena</taxon>
    </lineage>
</organism>
<keyword evidence="4" id="KW-0934">Plastid</keyword>
<evidence type="ECO:0000256" key="13">
    <source>
        <dbReference type="ARBA" id="ARBA00023136"/>
    </source>
</evidence>
<reference evidence="18 19" key="1">
    <citation type="journal article" date="2017" name="Mol. Biol. Evol.">
        <title>The 4-celled Tetrabaena socialis nuclear genome reveals the essential components for genetic control of cell number at the origin of multicellularity in the volvocine lineage.</title>
        <authorList>
            <person name="Featherston J."/>
            <person name="Arakaki Y."/>
            <person name="Hanschen E.R."/>
            <person name="Ferris P.J."/>
            <person name="Michod R.E."/>
            <person name="Olson B.J.S.C."/>
            <person name="Nozaki H."/>
            <person name="Durand P.M."/>
        </authorList>
    </citation>
    <scope>NUCLEOTIDE SEQUENCE [LARGE SCALE GENOMIC DNA]</scope>
    <source>
        <strain evidence="18 19">NIES-571</strain>
    </source>
</reference>
<keyword evidence="13" id="KW-0472">Membrane</keyword>
<keyword evidence="5" id="KW-0808">Transferase</keyword>
<evidence type="ECO:0000256" key="14">
    <source>
        <dbReference type="ARBA" id="ARBA00024015"/>
    </source>
</evidence>
<evidence type="ECO:0000256" key="11">
    <source>
        <dbReference type="ARBA" id="ARBA00022946"/>
    </source>
</evidence>
<dbReference type="SUPFAM" id="SSF144232">
    <property type="entry name" value="HIT/MYND zinc finger-like"/>
    <property type="match status" value="1"/>
</dbReference>
<comment type="pathway">
    <text evidence="14">Cofactor biosynthesis; tocopherol biosynthesis.</text>
</comment>
<dbReference type="PANTHER" id="PTHR32523:SF8">
    <property type="entry name" value="DOLICHOL KINASE"/>
    <property type="match status" value="1"/>
</dbReference>
<evidence type="ECO:0000259" key="17">
    <source>
        <dbReference type="Pfam" id="PF01753"/>
    </source>
</evidence>
<evidence type="ECO:0000256" key="6">
    <source>
        <dbReference type="ARBA" id="ARBA00022692"/>
    </source>
</evidence>
<proteinExistence type="inferred from homology"/>
<keyword evidence="7" id="KW-0479">Metal-binding</keyword>
<keyword evidence="8" id="KW-0863">Zinc-finger</keyword>
<dbReference type="InterPro" id="IPR002893">
    <property type="entry name" value="Znf_MYND"/>
</dbReference>
<keyword evidence="12" id="KW-1133">Transmembrane helix</keyword>
<evidence type="ECO:0000256" key="7">
    <source>
        <dbReference type="ARBA" id="ARBA00022723"/>
    </source>
</evidence>
<evidence type="ECO:0000313" key="19">
    <source>
        <dbReference type="Proteomes" id="UP000236333"/>
    </source>
</evidence>
<comment type="similarity">
    <text evidence="2">Belongs to the polyprenol kinase family.</text>
</comment>
<evidence type="ECO:0000256" key="5">
    <source>
        <dbReference type="ARBA" id="ARBA00022679"/>
    </source>
</evidence>
<dbReference type="InterPro" id="IPR039606">
    <property type="entry name" value="Phytol/farnesol_kinase"/>
</dbReference>
<evidence type="ECO:0000256" key="4">
    <source>
        <dbReference type="ARBA" id="ARBA00022640"/>
    </source>
</evidence>